<dbReference type="AlphaFoldDB" id="A0A926HQT8"/>
<gene>
    <name evidence="7" type="ORF">IAG03_00810</name>
</gene>
<protein>
    <submittedName>
        <fullName evidence="7">NfeD family protein</fullName>
    </submittedName>
</protein>
<evidence type="ECO:0000256" key="1">
    <source>
        <dbReference type="ARBA" id="ARBA00004141"/>
    </source>
</evidence>
<dbReference type="InterPro" id="IPR012340">
    <property type="entry name" value="NA-bd_OB-fold"/>
</dbReference>
<dbReference type="InterPro" id="IPR052165">
    <property type="entry name" value="Membrane_assoc_protease"/>
</dbReference>
<dbReference type="Pfam" id="PF01957">
    <property type="entry name" value="NfeD"/>
    <property type="match status" value="1"/>
</dbReference>
<name>A0A926HQT8_9FIRM</name>
<evidence type="ECO:0000256" key="3">
    <source>
        <dbReference type="ARBA" id="ARBA00022989"/>
    </source>
</evidence>
<keyword evidence="8" id="KW-1185">Reference proteome</keyword>
<dbReference type="GO" id="GO:0005886">
    <property type="term" value="C:plasma membrane"/>
    <property type="evidence" value="ECO:0007669"/>
    <property type="project" value="TreeGrafter"/>
</dbReference>
<evidence type="ECO:0000256" key="4">
    <source>
        <dbReference type="ARBA" id="ARBA00023136"/>
    </source>
</evidence>
<evidence type="ECO:0000313" key="7">
    <source>
        <dbReference type="EMBL" id="MBC8532563.1"/>
    </source>
</evidence>
<dbReference type="PANTHER" id="PTHR33507:SF3">
    <property type="entry name" value="INNER MEMBRANE PROTEIN YBBJ"/>
    <property type="match status" value="1"/>
</dbReference>
<organism evidence="7 8">
    <name type="scientific">Yeguia hominis</name>
    <dbReference type="NCBI Taxonomy" id="2763662"/>
    <lineage>
        <taxon>Bacteria</taxon>
        <taxon>Bacillati</taxon>
        <taxon>Bacillota</taxon>
        <taxon>Clostridia</taxon>
        <taxon>Eubacteriales</taxon>
        <taxon>Yeguiaceae</taxon>
        <taxon>Yeguia</taxon>
    </lineage>
</organism>
<evidence type="ECO:0000259" key="6">
    <source>
        <dbReference type="Pfam" id="PF01957"/>
    </source>
</evidence>
<sequence>MPYIWLVVIVLSIVIEAATAQLVSIWFVAGGLAALIAGMCDAAIWLQILLFLLVTGIALLATRPLVKRMMHFKRTETNADRYIGKEGVVTVSIDNIQGTGQVMVLGSHWTARSVDGTPIPAGADVIVNRIEGVKVLVSLKQPS</sequence>
<accession>A0A926HQT8</accession>
<comment type="subcellular location">
    <subcellularLocation>
        <location evidence="1">Membrane</location>
        <topology evidence="1">Multi-pass membrane protein</topology>
    </subcellularLocation>
</comment>
<evidence type="ECO:0000256" key="2">
    <source>
        <dbReference type="ARBA" id="ARBA00022692"/>
    </source>
</evidence>
<proteinExistence type="predicted"/>
<keyword evidence="4 5" id="KW-0472">Membrane</keyword>
<evidence type="ECO:0000256" key="5">
    <source>
        <dbReference type="SAM" id="Phobius"/>
    </source>
</evidence>
<reference evidence="7" key="1">
    <citation type="submission" date="2020-08" db="EMBL/GenBank/DDBJ databases">
        <title>Genome public.</title>
        <authorList>
            <person name="Liu C."/>
            <person name="Sun Q."/>
        </authorList>
    </citation>
    <scope>NUCLEOTIDE SEQUENCE</scope>
    <source>
        <strain evidence="7">NSJ-40</strain>
    </source>
</reference>
<dbReference type="PANTHER" id="PTHR33507">
    <property type="entry name" value="INNER MEMBRANE PROTEIN YBBJ"/>
    <property type="match status" value="1"/>
</dbReference>
<dbReference type="SUPFAM" id="SSF141322">
    <property type="entry name" value="NfeD domain-like"/>
    <property type="match status" value="1"/>
</dbReference>
<feature type="domain" description="NfeD-like C-terminal" evidence="6">
    <location>
        <begin position="79"/>
        <end position="137"/>
    </location>
</feature>
<keyword evidence="3 5" id="KW-1133">Transmembrane helix</keyword>
<evidence type="ECO:0000313" key="8">
    <source>
        <dbReference type="Proteomes" id="UP000651482"/>
    </source>
</evidence>
<dbReference type="Proteomes" id="UP000651482">
    <property type="component" value="Unassembled WGS sequence"/>
</dbReference>
<feature type="transmembrane region" description="Helical" evidence="5">
    <location>
        <begin position="44"/>
        <end position="66"/>
    </location>
</feature>
<keyword evidence="2 5" id="KW-0812">Transmembrane</keyword>
<comment type="caution">
    <text evidence="7">The sequence shown here is derived from an EMBL/GenBank/DDBJ whole genome shotgun (WGS) entry which is preliminary data.</text>
</comment>
<dbReference type="Gene3D" id="2.40.50.140">
    <property type="entry name" value="Nucleic acid-binding proteins"/>
    <property type="match status" value="1"/>
</dbReference>
<dbReference type="EMBL" id="JACRSN010000001">
    <property type="protein sequence ID" value="MBC8532563.1"/>
    <property type="molecule type" value="Genomic_DNA"/>
</dbReference>
<dbReference type="RefSeq" id="WP_249317765.1">
    <property type="nucleotide sequence ID" value="NZ_JACRSN010000001.1"/>
</dbReference>
<dbReference type="InterPro" id="IPR002810">
    <property type="entry name" value="NfeD-like_C"/>
</dbReference>